<keyword evidence="13" id="KW-0540">Nuclease</keyword>
<dbReference type="SMART" id="SM00475">
    <property type="entry name" value="53EXOc"/>
    <property type="match status" value="1"/>
</dbReference>
<evidence type="ECO:0000256" key="6">
    <source>
        <dbReference type="ARBA" id="ARBA00022705"/>
    </source>
</evidence>
<dbReference type="GO" id="GO:0006261">
    <property type="term" value="P:DNA-templated DNA replication"/>
    <property type="evidence" value="ECO:0007669"/>
    <property type="project" value="UniProtKB-UniRule"/>
</dbReference>
<dbReference type="InterPro" id="IPR020046">
    <property type="entry name" value="5-3_exonucl_a-hlix_arch_N"/>
</dbReference>
<proteinExistence type="inferred from homology"/>
<dbReference type="InterPro" id="IPR001098">
    <property type="entry name" value="DNA-dir_DNA_pol_A_palm_dom"/>
</dbReference>
<dbReference type="RefSeq" id="WP_073305199.1">
    <property type="nucleotide sequence ID" value="NZ_FRAW01000024.1"/>
</dbReference>
<dbReference type="NCBIfam" id="TIGR00593">
    <property type="entry name" value="pola"/>
    <property type="match status" value="1"/>
</dbReference>
<evidence type="ECO:0000256" key="5">
    <source>
        <dbReference type="ARBA" id="ARBA00022695"/>
    </source>
</evidence>
<dbReference type="InterPro" id="IPR002421">
    <property type="entry name" value="5-3_exonuclease"/>
</dbReference>
<dbReference type="FunFam" id="1.10.150.20:FF:000003">
    <property type="entry name" value="DNA polymerase I"/>
    <property type="match status" value="1"/>
</dbReference>
<evidence type="ECO:0000256" key="1">
    <source>
        <dbReference type="ARBA" id="ARBA00007705"/>
    </source>
</evidence>
<dbReference type="Gene3D" id="3.40.50.1010">
    <property type="entry name" value="5'-nuclease"/>
    <property type="match status" value="1"/>
</dbReference>
<dbReference type="InterPro" id="IPR002298">
    <property type="entry name" value="DNA_polymerase_A"/>
</dbReference>
<evidence type="ECO:0000256" key="8">
    <source>
        <dbReference type="ARBA" id="ARBA00022932"/>
    </source>
</evidence>
<reference evidence="17" key="1">
    <citation type="submission" date="2016-11" db="EMBL/GenBank/DDBJ databases">
        <authorList>
            <person name="Varghese N."/>
            <person name="Submissions S."/>
        </authorList>
    </citation>
    <scope>NUCLEOTIDE SEQUENCE [LARGE SCALE GENOMIC DNA]</scope>
    <source>
        <strain evidence="17">UWOS</strain>
    </source>
</reference>
<dbReference type="InterPro" id="IPR008918">
    <property type="entry name" value="HhH2"/>
</dbReference>
<dbReference type="CDD" id="cd08637">
    <property type="entry name" value="DNA_pol_A_pol_I_C"/>
    <property type="match status" value="1"/>
</dbReference>
<keyword evidence="4 13" id="KW-0808">Transferase</keyword>
<dbReference type="Pfam" id="PF02739">
    <property type="entry name" value="5_3_exonuc_N"/>
    <property type="match status" value="1"/>
</dbReference>
<comment type="catalytic activity">
    <reaction evidence="11 13">
        <text>DNA(n) + a 2'-deoxyribonucleoside 5'-triphosphate = DNA(n+1) + diphosphate</text>
        <dbReference type="Rhea" id="RHEA:22508"/>
        <dbReference type="Rhea" id="RHEA-COMP:17339"/>
        <dbReference type="Rhea" id="RHEA-COMP:17340"/>
        <dbReference type="ChEBI" id="CHEBI:33019"/>
        <dbReference type="ChEBI" id="CHEBI:61560"/>
        <dbReference type="ChEBI" id="CHEBI:173112"/>
        <dbReference type="EC" id="2.7.7.7"/>
    </reaction>
</comment>
<evidence type="ECO:0000256" key="10">
    <source>
        <dbReference type="ARBA" id="ARBA00023204"/>
    </source>
</evidence>
<gene>
    <name evidence="13" type="primary">polA</name>
    <name evidence="16" type="ORF">SAMN05720469_12418</name>
</gene>
<dbReference type="Gene3D" id="1.20.1060.10">
    <property type="entry name" value="Taq DNA Polymerase, Chain T, domain 4"/>
    <property type="match status" value="1"/>
</dbReference>
<dbReference type="Gene3D" id="3.30.420.10">
    <property type="entry name" value="Ribonuclease H-like superfamily/Ribonuclease H"/>
    <property type="match status" value="1"/>
</dbReference>
<comment type="function">
    <text evidence="13">In addition to polymerase activity, this DNA polymerase exhibits 5'-3' exonuclease activity.</text>
</comment>
<dbReference type="InterPro" id="IPR012337">
    <property type="entry name" value="RNaseH-like_sf"/>
</dbReference>
<dbReference type="FunFam" id="1.10.150.20:FF:000002">
    <property type="entry name" value="DNA polymerase I"/>
    <property type="match status" value="1"/>
</dbReference>
<keyword evidence="7 13" id="KW-0227">DNA damage</keyword>
<dbReference type="InterPro" id="IPR043502">
    <property type="entry name" value="DNA/RNA_pol_sf"/>
</dbReference>
<dbReference type="NCBIfam" id="NF004397">
    <property type="entry name" value="PRK05755.1"/>
    <property type="match status" value="1"/>
</dbReference>
<dbReference type="PANTHER" id="PTHR10133:SF27">
    <property type="entry name" value="DNA POLYMERASE NU"/>
    <property type="match status" value="1"/>
</dbReference>
<dbReference type="GO" id="GO:0006302">
    <property type="term" value="P:double-strand break repair"/>
    <property type="evidence" value="ECO:0007669"/>
    <property type="project" value="TreeGrafter"/>
</dbReference>
<evidence type="ECO:0000313" key="17">
    <source>
        <dbReference type="Proteomes" id="UP000184275"/>
    </source>
</evidence>
<evidence type="ECO:0000256" key="11">
    <source>
        <dbReference type="ARBA" id="ARBA00049244"/>
    </source>
</evidence>
<evidence type="ECO:0000256" key="7">
    <source>
        <dbReference type="ARBA" id="ARBA00022763"/>
    </source>
</evidence>
<dbReference type="Gene3D" id="1.10.150.20">
    <property type="entry name" value="5' to 3' exonuclease, C-terminal subdomain"/>
    <property type="match status" value="2"/>
</dbReference>
<dbReference type="InterPro" id="IPR036397">
    <property type="entry name" value="RNaseH_sf"/>
</dbReference>
<evidence type="ECO:0000256" key="2">
    <source>
        <dbReference type="ARBA" id="ARBA00012417"/>
    </source>
</evidence>
<dbReference type="SUPFAM" id="SSF56672">
    <property type="entry name" value="DNA/RNA polymerases"/>
    <property type="match status" value="1"/>
</dbReference>
<comment type="similarity">
    <text evidence="1 13">Belongs to the DNA polymerase type-A family.</text>
</comment>
<dbReference type="CDD" id="cd09859">
    <property type="entry name" value="PIN_53EXO"/>
    <property type="match status" value="1"/>
</dbReference>
<dbReference type="Proteomes" id="UP000184275">
    <property type="component" value="Unassembled WGS sequence"/>
</dbReference>
<dbReference type="InterPro" id="IPR036279">
    <property type="entry name" value="5-3_exonuclease_C_sf"/>
</dbReference>
<feature type="domain" description="5'-3' exonuclease" evidence="14">
    <location>
        <begin position="3"/>
        <end position="267"/>
    </location>
</feature>
<dbReference type="InterPro" id="IPR018320">
    <property type="entry name" value="DNA_polymerase_1"/>
</dbReference>
<protein>
    <recommendedName>
        <fullName evidence="3 12">DNA polymerase I</fullName>
        <ecNumber evidence="2 12">2.7.7.7</ecNumber>
    </recommendedName>
</protein>
<name>A0A1M6WFW6_9BACT</name>
<keyword evidence="8 13" id="KW-0239">DNA-directed DNA polymerase</keyword>
<dbReference type="PRINTS" id="PR00868">
    <property type="entry name" value="DNAPOLI"/>
</dbReference>
<dbReference type="EMBL" id="FRAW01000024">
    <property type="protein sequence ID" value="SHK92561.1"/>
    <property type="molecule type" value="Genomic_DNA"/>
</dbReference>
<evidence type="ECO:0000256" key="3">
    <source>
        <dbReference type="ARBA" id="ARBA00020311"/>
    </source>
</evidence>
<keyword evidence="17" id="KW-1185">Reference proteome</keyword>
<evidence type="ECO:0000313" key="16">
    <source>
        <dbReference type="EMBL" id="SHK92561.1"/>
    </source>
</evidence>
<keyword evidence="6 13" id="KW-0235">DNA replication</keyword>
<evidence type="ECO:0000256" key="9">
    <source>
        <dbReference type="ARBA" id="ARBA00023125"/>
    </source>
</evidence>
<keyword evidence="5 13" id="KW-0548">Nucleotidyltransferase</keyword>
<dbReference type="Pfam" id="PF00476">
    <property type="entry name" value="DNA_pol_A"/>
    <property type="match status" value="1"/>
</dbReference>
<keyword evidence="13" id="KW-0378">Hydrolase</keyword>
<keyword evidence="13" id="KW-0269">Exonuclease</keyword>
<evidence type="ECO:0000259" key="15">
    <source>
        <dbReference type="SMART" id="SM00482"/>
    </source>
</evidence>
<evidence type="ECO:0000259" key="14">
    <source>
        <dbReference type="SMART" id="SM00475"/>
    </source>
</evidence>
<evidence type="ECO:0000256" key="4">
    <source>
        <dbReference type="ARBA" id="ARBA00022679"/>
    </source>
</evidence>
<dbReference type="AlphaFoldDB" id="A0A1M6WFW6"/>
<dbReference type="Gene3D" id="3.30.70.370">
    <property type="match status" value="1"/>
</dbReference>
<dbReference type="SMART" id="SM00279">
    <property type="entry name" value="HhH2"/>
    <property type="match status" value="1"/>
</dbReference>
<dbReference type="InterPro" id="IPR020045">
    <property type="entry name" value="DNA_polI_H3TH"/>
</dbReference>
<dbReference type="CDD" id="cd09898">
    <property type="entry name" value="H3TH_53EXO"/>
    <property type="match status" value="1"/>
</dbReference>
<dbReference type="Pfam" id="PF01367">
    <property type="entry name" value="5_3_exonuc"/>
    <property type="match status" value="1"/>
</dbReference>
<dbReference type="GO" id="GO:0003887">
    <property type="term" value="F:DNA-directed DNA polymerase activity"/>
    <property type="evidence" value="ECO:0007669"/>
    <property type="project" value="UniProtKB-UniRule"/>
</dbReference>
<dbReference type="GO" id="GO:0003677">
    <property type="term" value="F:DNA binding"/>
    <property type="evidence" value="ECO:0007669"/>
    <property type="project" value="UniProtKB-UniRule"/>
</dbReference>
<feature type="domain" description="DNA-directed DNA polymerase family A palm" evidence="15">
    <location>
        <begin position="678"/>
        <end position="886"/>
    </location>
</feature>
<dbReference type="GO" id="GO:0008409">
    <property type="term" value="F:5'-3' exonuclease activity"/>
    <property type="evidence" value="ECO:0007669"/>
    <property type="project" value="UniProtKB-UniRule"/>
</dbReference>
<dbReference type="SUPFAM" id="SSF47807">
    <property type="entry name" value="5' to 3' exonuclease, C-terminal subdomain"/>
    <property type="match status" value="1"/>
</dbReference>
<dbReference type="SUPFAM" id="SSF53098">
    <property type="entry name" value="Ribonuclease H-like"/>
    <property type="match status" value="1"/>
</dbReference>
<dbReference type="PANTHER" id="PTHR10133">
    <property type="entry name" value="DNA POLYMERASE I"/>
    <property type="match status" value="1"/>
</dbReference>
<keyword evidence="10 13" id="KW-0234">DNA repair</keyword>
<keyword evidence="9 13" id="KW-0238">DNA-binding</keyword>
<accession>A0A1M6WFW6</accession>
<dbReference type="SUPFAM" id="SSF88723">
    <property type="entry name" value="PIN domain-like"/>
    <property type="match status" value="1"/>
</dbReference>
<sequence length="922" mass="103336">MENRPRKLLLLDSYALAFRMFYAYAKNPLINKNGLDVSLVHGYWGTVLRLLAKHKPTHFAIVRDVNAPTFRHELYPEYKANRGPMPEEMARQLPLLEEAIQASGIPVLSEKGFEADDVMAAAAEVAYKEGIEQIFLVTKDKDLSQVVNDRIHLFHLEKGADGIDFGPEQVQEKFGVPPEQIRDYLALMGDSSDNVPGVAKVGPKTAVQLLLEFGNIDNLYENLDKVSKKGLHDNLEKGKENAFLSRELVTIQSSRGFKGTLEELEFHGIESDALATVFKENEIFSLLRLLEDVPSKAGFSSELPKRSAKPFETVMVRTTKAFQEMQAAVESCESPSIAVMFDGENQMETAIVGVAFAVEPNRGYYVPLGHTDDMGIPLNNIDTEYFADWFVPVFTIASKKWRMFSAKTTLHVLSRAMDERVEPAEILDAQIGAWMLSPGESKYELEELSMRFVGRELDSKESLVGHGKNEIPFSRVSVDEGGEFAAKNAAAIYELWDFVQSKLAAANLEKHFLETEMPVLKVLFNMEENGAAIDLKSLEELSKDFASRIEKTENFVYQLAGKPFNIGSPKQLSEVLYDDLKLKVLKKTATGRSTDSAVLDRLLNEFDLSEQETVLLQSILHFRELKKLQNTYVEVLPTLVNKETHRIHTNFVQWGTATGRLSSRDPNLQNIPIRSEEGKKIRAAFVPADPENQVILSADYSQIELRMLAHLSEDEKLIEAYNSGTDIHALTAAAVFGKSPEDVSADERRRAKVVNFGVLYGMTPFRLSRDLHISMGEAKSFIDGYFHLYQGVEAYIEKIKNFAHEHGYVETLSGRRRAILGIDSSDRTECQMAERMAVNTPVQGSAADLIKTAMIRIASRIERDALPLTLMLQVHDELVFECPKNQADELGKIVQSEMQQAMTLKVPLVASVGFGANWLEAH</sequence>
<evidence type="ECO:0000256" key="12">
    <source>
        <dbReference type="NCBIfam" id="TIGR00593"/>
    </source>
</evidence>
<dbReference type="EC" id="2.7.7.7" evidence="2 12"/>
<dbReference type="SMART" id="SM00482">
    <property type="entry name" value="POLAc"/>
    <property type="match status" value="1"/>
</dbReference>
<dbReference type="InterPro" id="IPR029060">
    <property type="entry name" value="PIN-like_dom_sf"/>
</dbReference>
<evidence type="ECO:0000256" key="13">
    <source>
        <dbReference type="RuleBase" id="RU004460"/>
    </source>
</evidence>
<dbReference type="FunFam" id="1.20.1060.10:FF:000001">
    <property type="entry name" value="DNA polymerase I"/>
    <property type="match status" value="1"/>
</dbReference>
<organism evidence="16 17">
    <name type="scientific">Fibrobacter intestinalis</name>
    <dbReference type="NCBI Taxonomy" id="28122"/>
    <lineage>
        <taxon>Bacteria</taxon>
        <taxon>Pseudomonadati</taxon>
        <taxon>Fibrobacterota</taxon>
        <taxon>Fibrobacteria</taxon>
        <taxon>Fibrobacterales</taxon>
        <taxon>Fibrobacteraceae</taxon>
        <taxon>Fibrobacter</taxon>
    </lineage>
</organism>